<dbReference type="Gene3D" id="3.30.70.1050">
    <property type="entry name" value="Trigger factor ribosome-binding domain"/>
    <property type="match status" value="1"/>
</dbReference>
<organism evidence="2 3">
    <name type="scientific">Arcticibacterium luteifluviistationis</name>
    <dbReference type="NCBI Taxonomy" id="1784714"/>
    <lineage>
        <taxon>Bacteria</taxon>
        <taxon>Pseudomonadati</taxon>
        <taxon>Bacteroidota</taxon>
        <taxon>Cytophagia</taxon>
        <taxon>Cytophagales</taxon>
        <taxon>Leadbetterellaceae</taxon>
        <taxon>Arcticibacterium</taxon>
    </lineage>
</organism>
<evidence type="ECO:0000313" key="3">
    <source>
        <dbReference type="Proteomes" id="UP000249873"/>
    </source>
</evidence>
<dbReference type="InterPro" id="IPR005215">
    <property type="entry name" value="Trig_fac"/>
</dbReference>
<dbReference type="Proteomes" id="UP000249873">
    <property type="component" value="Chromosome"/>
</dbReference>
<dbReference type="GO" id="GO:0051083">
    <property type="term" value="P:'de novo' cotranslational protein folding"/>
    <property type="evidence" value="ECO:0007669"/>
    <property type="project" value="TreeGrafter"/>
</dbReference>
<dbReference type="SUPFAM" id="SSF102735">
    <property type="entry name" value="Trigger factor ribosome-binding domain"/>
    <property type="match status" value="1"/>
</dbReference>
<evidence type="ECO:0000259" key="1">
    <source>
        <dbReference type="Pfam" id="PF05697"/>
    </source>
</evidence>
<sequence length="448" mass="50672">METTFDKSSSTDARLKIVIAEGDYKPDVDKKLKEYAKTANVKGFRPGHVPIGYVKKLYGKSVLVDTVINKVSEGVNDYIKEHKLKVVGDPIPDNEAYSIDWENDKDYVFEYEVGLASDFEVDLAKLPAIDNYEIEPAEEQINQAVEDIQKRHGVDAEPEESEIGDLLFGMLRQESSEFEAQSGIPTDKLKKDTQKLFIGLEIGSKLTFDVQSLFETDKDLGFATGKSDEDAAALNGTFEYEVTKISRVSPAEINQELFDKALGEGKATTEEEFRAGLTEVIKDNYKRESAYLLDFDIEKTLNESVKIDLPDAFLKKWLFQANEGKFTEEQIETDYDAFARGLRLDLIKADIAEKNEIKIEYADVLEEVKTEIRNYFGNQGYGGMDEFVEQMAKKQLDENKDGAFRNYYNKAFGKAVVAFAREKVTINNKTIKVEEFNDIAKAKYDAVA</sequence>
<accession>A0A2Z4G9U1</accession>
<dbReference type="PANTHER" id="PTHR30560:SF3">
    <property type="entry name" value="TRIGGER FACTOR-LIKE PROTEIN TIG, CHLOROPLASTIC"/>
    <property type="match status" value="1"/>
</dbReference>
<gene>
    <name evidence="2" type="ORF">DJ013_06460</name>
</gene>
<dbReference type="AlphaFoldDB" id="A0A2Z4G9U1"/>
<dbReference type="OrthoDB" id="9767721at2"/>
<dbReference type="InterPro" id="IPR036611">
    <property type="entry name" value="Trigger_fac_ribosome-bd_sf"/>
</dbReference>
<keyword evidence="3" id="KW-1185">Reference proteome</keyword>
<dbReference type="InterPro" id="IPR027304">
    <property type="entry name" value="Trigger_fact/SurA_dom_sf"/>
</dbReference>
<dbReference type="Gene3D" id="1.10.3120.10">
    <property type="entry name" value="Trigger factor, C-terminal domain"/>
    <property type="match status" value="1"/>
</dbReference>
<name>A0A2Z4G9U1_9BACT</name>
<proteinExistence type="predicted"/>
<dbReference type="GO" id="GO:0044183">
    <property type="term" value="F:protein folding chaperone"/>
    <property type="evidence" value="ECO:0007669"/>
    <property type="project" value="TreeGrafter"/>
</dbReference>
<dbReference type="Pfam" id="PF05697">
    <property type="entry name" value="Trigger_N"/>
    <property type="match status" value="1"/>
</dbReference>
<dbReference type="SUPFAM" id="SSF109998">
    <property type="entry name" value="Triger factor/SurA peptide-binding domain-like"/>
    <property type="match status" value="1"/>
</dbReference>
<dbReference type="GO" id="GO:0003755">
    <property type="term" value="F:peptidyl-prolyl cis-trans isomerase activity"/>
    <property type="evidence" value="ECO:0007669"/>
    <property type="project" value="TreeGrafter"/>
</dbReference>
<reference evidence="2 3" key="1">
    <citation type="submission" date="2018-05" db="EMBL/GenBank/DDBJ databases">
        <title>Complete genome sequence of Arcticibacterium luteifluviistationis SM1504T, a cytophagaceae bacterium isolated from Arctic surface seawater.</title>
        <authorList>
            <person name="Li Y."/>
            <person name="Qin Q.-L."/>
        </authorList>
    </citation>
    <scope>NUCLEOTIDE SEQUENCE [LARGE SCALE GENOMIC DNA]</scope>
    <source>
        <strain evidence="2 3">SM1504</strain>
    </source>
</reference>
<dbReference type="EMBL" id="CP029480">
    <property type="protein sequence ID" value="AWV97828.1"/>
    <property type="molecule type" value="Genomic_DNA"/>
</dbReference>
<dbReference type="InterPro" id="IPR037041">
    <property type="entry name" value="Trigger_fac_C_sf"/>
</dbReference>
<dbReference type="GO" id="GO:0015031">
    <property type="term" value="P:protein transport"/>
    <property type="evidence" value="ECO:0007669"/>
    <property type="project" value="InterPro"/>
</dbReference>
<dbReference type="PANTHER" id="PTHR30560">
    <property type="entry name" value="TRIGGER FACTOR CHAPERONE AND PEPTIDYL-PROLYL CIS/TRANS ISOMERASE"/>
    <property type="match status" value="1"/>
</dbReference>
<evidence type="ECO:0000313" key="2">
    <source>
        <dbReference type="EMBL" id="AWV97828.1"/>
    </source>
</evidence>
<dbReference type="GO" id="GO:0043335">
    <property type="term" value="P:protein unfolding"/>
    <property type="evidence" value="ECO:0007669"/>
    <property type="project" value="TreeGrafter"/>
</dbReference>
<protein>
    <submittedName>
        <fullName evidence="2">Trigger factor</fullName>
    </submittedName>
</protein>
<dbReference type="GO" id="GO:0043022">
    <property type="term" value="F:ribosome binding"/>
    <property type="evidence" value="ECO:0007669"/>
    <property type="project" value="TreeGrafter"/>
</dbReference>
<feature type="domain" description="Trigger factor ribosome-binding bacterial" evidence="1">
    <location>
        <begin position="1"/>
        <end position="147"/>
    </location>
</feature>
<dbReference type="RefSeq" id="WP_111370930.1">
    <property type="nucleotide sequence ID" value="NZ_CP029480.1"/>
</dbReference>
<dbReference type="InterPro" id="IPR008881">
    <property type="entry name" value="Trigger_fac_ribosome-bd_bac"/>
</dbReference>
<dbReference type="KEGG" id="als:DJ013_06460"/>